<dbReference type="AlphaFoldDB" id="A0A2T2ZSF3"/>
<dbReference type="EMBL" id="KZ678804">
    <property type="protein sequence ID" value="PSR75078.1"/>
    <property type="molecule type" value="Genomic_DNA"/>
</dbReference>
<protein>
    <submittedName>
        <fullName evidence="1">Uncharacterized protein</fullName>
    </submittedName>
</protein>
<dbReference type="Proteomes" id="UP000241462">
    <property type="component" value="Unassembled WGS sequence"/>
</dbReference>
<reference evidence="1 2" key="1">
    <citation type="journal article" date="2018" name="Mycol. Prog.">
        <title>Coniella lustricola, a new species from submerged detritus.</title>
        <authorList>
            <person name="Raudabaugh D.B."/>
            <person name="Iturriaga T."/>
            <person name="Carver A."/>
            <person name="Mondo S."/>
            <person name="Pangilinan J."/>
            <person name="Lipzen A."/>
            <person name="He G."/>
            <person name="Amirebrahimi M."/>
            <person name="Grigoriev I.V."/>
            <person name="Miller A.N."/>
        </authorList>
    </citation>
    <scope>NUCLEOTIDE SEQUENCE [LARGE SCALE GENOMIC DNA]</scope>
    <source>
        <strain evidence="1 2">B22-T-1</strain>
    </source>
</reference>
<name>A0A2T2ZSF3_9PEZI</name>
<evidence type="ECO:0000313" key="2">
    <source>
        <dbReference type="Proteomes" id="UP000241462"/>
    </source>
</evidence>
<gene>
    <name evidence="1" type="ORF">BD289DRAFT_448195</name>
</gene>
<organism evidence="1 2">
    <name type="scientific">Coniella lustricola</name>
    <dbReference type="NCBI Taxonomy" id="2025994"/>
    <lineage>
        <taxon>Eukaryota</taxon>
        <taxon>Fungi</taxon>
        <taxon>Dikarya</taxon>
        <taxon>Ascomycota</taxon>
        <taxon>Pezizomycotina</taxon>
        <taxon>Sordariomycetes</taxon>
        <taxon>Sordariomycetidae</taxon>
        <taxon>Diaporthales</taxon>
        <taxon>Schizoparmaceae</taxon>
        <taxon>Coniella</taxon>
    </lineage>
</organism>
<evidence type="ECO:0000313" key="1">
    <source>
        <dbReference type="EMBL" id="PSR75078.1"/>
    </source>
</evidence>
<keyword evidence="2" id="KW-1185">Reference proteome</keyword>
<sequence length="176" mass="20457">MLRSQERSLHIKVVDEYINQLHIFDKNMYNEILHKTKGNLLLPEWTQYFSQRKAKVPFNMKPEALASPATWQSFVTARDQRAAAQRVVQLLERHDLQRASAMVTELRKRMLRLEQTLIGNNQRLEMEMRRQAEDALEDNQMANLVHQYHAALIAGHVPFQNVFGHDGVNAGNSILQ</sequence>
<accession>A0A2T2ZSF3</accession>
<proteinExistence type="predicted"/>
<dbReference type="InParanoid" id="A0A2T2ZSF3"/>